<name>W1WM83_9ZZZZ</name>
<sequence length="68" mass="7705">MGECNRSYVAPRLGALLGSQIRLTEVQIEPAVNYDKPAHYTYLTTERKRIASKVNSLRVISQVRSAHF</sequence>
<dbReference type="EMBL" id="AZMM01018558">
    <property type="protein sequence ID" value="ETJ19021.1"/>
    <property type="molecule type" value="Genomic_DNA"/>
</dbReference>
<dbReference type="AlphaFoldDB" id="W1WM83"/>
<organism evidence="1">
    <name type="scientific">human gut metagenome</name>
    <dbReference type="NCBI Taxonomy" id="408170"/>
    <lineage>
        <taxon>unclassified sequences</taxon>
        <taxon>metagenomes</taxon>
        <taxon>organismal metagenomes</taxon>
    </lineage>
</organism>
<accession>W1WM83</accession>
<gene>
    <name evidence="1" type="ORF">Q604_UNBC18558G0031</name>
</gene>
<evidence type="ECO:0000313" key="1">
    <source>
        <dbReference type="EMBL" id="ETJ19021.1"/>
    </source>
</evidence>
<protein>
    <submittedName>
        <fullName evidence="1">Uncharacterized protein</fullName>
    </submittedName>
</protein>
<proteinExistence type="predicted"/>
<comment type="caution">
    <text evidence="1">The sequence shown here is derived from an EMBL/GenBank/DDBJ whole genome shotgun (WGS) entry which is preliminary data.</text>
</comment>
<reference evidence="1" key="1">
    <citation type="submission" date="2013-12" db="EMBL/GenBank/DDBJ databases">
        <title>A Varibaculum cambriense genome reconstructed from a premature infant gut community with otherwise low bacterial novelty that shifts toward anaerobic metabolism during the third week of life.</title>
        <authorList>
            <person name="Brown C.T."/>
            <person name="Sharon I."/>
            <person name="Thomas B.C."/>
            <person name="Castelle C.J."/>
            <person name="Morowitz M.J."/>
            <person name="Banfield J.F."/>
        </authorList>
    </citation>
    <scope>NUCLEOTIDE SEQUENCE</scope>
</reference>